<dbReference type="PANTHER" id="PTHR30354">
    <property type="entry name" value="GNT FAMILY GLUCONATE TRANSPORTER"/>
    <property type="match status" value="1"/>
</dbReference>
<protein>
    <submittedName>
        <fullName evidence="9">Gluconate permease protein</fullName>
    </submittedName>
</protein>
<dbReference type="Proteomes" id="UP000271531">
    <property type="component" value="Unassembled WGS sequence"/>
</dbReference>
<gene>
    <name evidence="9" type="ORF">ALP03_101438</name>
</gene>
<keyword evidence="6 8" id="KW-0472">Membrane</keyword>
<comment type="subcellular location">
    <subcellularLocation>
        <location evidence="1">Cell membrane</location>
        <topology evidence="1">Multi-pass membrane protein</topology>
    </subcellularLocation>
</comment>
<dbReference type="EMBL" id="RBVA01000689">
    <property type="protein sequence ID" value="RMV93395.1"/>
    <property type="molecule type" value="Genomic_DNA"/>
</dbReference>
<feature type="transmembrane region" description="Helical" evidence="8">
    <location>
        <begin position="68"/>
        <end position="91"/>
    </location>
</feature>
<keyword evidence="3" id="KW-1003">Cell membrane</keyword>
<proteinExistence type="inferred from homology"/>
<evidence type="ECO:0000256" key="8">
    <source>
        <dbReference type="SAM" id="Phobius"/>
    </source>
</evidence>
<dbReference type="GO" id="GO:0005886">
    <property type="term" value="C:plasma membrane"/>
    <property type="evidence" value="ECO:0007669"/>
    <property type="project" value="UniProtKB-SubCell"/>
</dbReference>
<evidence type="ECO:0000313" key="10">
    <source>
        <dbReference type="Proteomes" id="UP000271531"/>
    </source>
</evidence>
<dbReference type="AlphaFoldDB" id="A0A3M6GKV1"/>
<evidence type="ECO:0000256" key="1">
    <source>
        <dbReference type="ARBA" id="ARBA00004651"/>
    </source>
</evidence>
<comment type="caution">
    <text evidence="9">The sequence shown here is derived from an EMBL/GenBank/DDBJ whole genome shotgun (WGS) entry which is preliminary data.</text>
</comment>
<evidence type="ECO:0000256" key="3">
    <source>
        <dbReference type="ARBA" id="ARBA00022475"/>
    </source>
</evidence>
<accession>A0A3M6GKV1</accession>
<dbReference type="PANTHER" id="PTHR30354:SF22">
    <property type="entry name" value="HIGH-AFFINITY GLUCONATE TRANSPORTER"/>
    <property type="match status" value="1"/>
</dbReference>
<comment type="similarity">
    <text evidence="7">Belongs to the GntP permease family.</text>
</comment>
<dbReference type="InterPro" id="IPR003474">
    <property type="entry name" value="Glcn_transporter"/>
</dbReference>
<reference evidence="9 10" key="1">
    <citation type="submission" date="2018-08" db="EMBL/GenBank/DDBJ databases">
        <title>Recombination of ecologically and evolutionarily significant loci maintains genetic cohesion in the Pseudomonas syringae species complex.</title>
        <authorList>
            <person name="Dillon M."/>
            <person name="Thakur S."/>
            <person name="Almeida R.N.D."/>
            <person name="Weir B.S."/>
            <person name="Guttman D.S."/>
        </authorList>
    </citation>
    <scope>NUCLEOTIDE SEQUENCE [LARGE SCALE GENOMIC DNA]</scope>
    <source>
        <strain evidence="9 10">ICMP 4525</strain>
    </source>
</reference>
<keyword evidence="5 8" id="KW-1133">Transmembrane helix</keyword>
<evidence type="ECO:0000256" key="6">
    <source>
        <dbReference type="ARBA" id="ARBA00023136"/>
    </source>
</evidence>
<dbReference type="Pfam" id="PF02447">
    <property type="entry name" value="GntP_permease"/>
    <property type="match status" value="1"/>
</dbReference>
<evidence type="ECO:0000256" key="5">
    <source>
        <dbReference type="ARBA" id="ARBA00022989"/>
    </source>
</evidence>
<organism evidence="9 10">
    <name type="scientific">Pseudomonas amygdali pv. tabaci</name>
    <name type="common">Pseudomonas syringae pv. tabaci</name>
    <dbReference type="NCBI Taxonomy" id="322"/>
    <lineage>
        <taxon>Bacteria</taxon>
        <taxon>Pseudomonadati</taxon>
        <taxon>Pseudomonadota</taxon>
        <taxon>Gammaproteobacteria</taxon>
        <taxon>Pseudomonadales</taxon>
        <taxon>Pseudomonadaceae</taxon>
        <taxon>Pseudomonas</taxon>
        <taxon>Pseudomonas amygdali</taxon>
    </lineage>
</organism>
<evidence type="ECO:0000256" key="4">
    <source>
        <dbReference type="ARBA" id="ARBA00022692"/>
    </source>
</evidence>
<keyword evidence="2" id="KW-0813">Transport</keyword>
<evidence type="ECO:0000256" key="7">
    <source>
        <dbReference type="ARBA" id="ARBA00049663"/>
    </source>
</evidence>
<evidence type="ECO:0000313" key="9">
    <source>
        <dbReference type="EMBL" id="RMV93395.1"/>
    </source>
</evidence>
<feature type="transmembrane region" description="Helical" evidence="8">
    <location>
        <begin position="30"/>
        <end position="56"/>
    </location>
</feature>
<feature type="transmembrane region" description="Helical" evidence="8">
    <location>
        <begin position="103"/>
        <end position="125"/>
    </location>
</feature>
<sequence length="128" mass="13611">MNRILVDSGVTNQIVGLAQDFHLSPLLMGWLFAALMRVATGSATVAMTTASGIVAPVAMGLGYPHPELLVLATGAGSVIFSHVNDGGFWLIKEYFNMTVTQTFKTWTVLETLISIVAFALTLGLAQVL</sequence>
<dbReference type="GO" id="GO:0015128">
    <property type="term" value="F:gluconate transmembrane transporter activity"/>
    <property type="evidence" value="ECO:0007669"/>
    <property type="project" value="InterPro"/>
</dbReference>
<keyword evidence="4 8" id="KW-0812">Transmembrane</keyword>
<name>A0A3M6GKV1_PSEAJ</name>
<evidence type="ECO:0000256" key="2">
    <source>
        <dbReference type="ARBA" id="ARBA00022448"/>
    </source>
</evidence>